<keyword evidence="2" id="KW-0472">Membrane</keyword>
<keyword evidence="2" id="KW-0812">Transmembrane</keyword>
<evidence type="ECO:0000313" key="3">
    <source>
        <dbReference type="EMBL" id="EKE69888.1"/>
    </source>
</evidence>
<evidence type="ECO:0000256" key="2">
    <source>
        <dbReference type="SAM" id="Phobius"/>
    </source>
</evidence>
<gene>
    <name evidence="3" type="ORF">B3C1_14410</name>
</gene>
<dbReference type="STRING" id="745411.B3C1_14410"/>
<dbReference type="NCBIfam" id="NF008528">
    <property type="entry name" value="PRK11463.1-2"/>
    <property type="match status" value="1"/>
</dbReference>
<feature type="transmembrane region" description="Helical" evidence="2">
    <location>
        <begin position="76"/>
        <end position="104"/>
    </location>
</feature>
<sequence length="147" mass="15580">MFGRLFLLFLVIPFIEITLLIKLGGLIGALPTIALMIITAIIGAKLVRQAGLATWMEAQRRMAAGEVPGQQICEGLVLLIAGVMLVTPGLITDAAGIALLLPALRRKLAAQLSKRMVVQTAAGSMGGGFGQRPEGNQTIEGEFERKD</sequence>
<evidence type="ECO:0000256" key="1">
    <source>
        <dbReference type="SAM" id="MobiDB-lite"/>
    </source>
</evidence>
<comment type="caution">
    <text evidence="3">The sequence shown here is derived from an EMBL/GenBank/DDBJ whole genome shotgun (WGS) entry which is preliminary data.</text>
</comment>
<dbReference type="Proteomes" id="UP000006755">
    <property type="component" value="Unassembled WGS sequence"/>
</dbReference>
<dbReference type="InterPro" id="IPR007313">
    <property type="entry name" value="FxsA"/>
</dbReference>
<evidence type="ECO:0000313" key="4">
    <source>
        <dbReference type="Proteomes" id="UP000006755"/>
    </source>
</evidence>
<dbReference type="PANTHER" id="PTHR35335:SF1">
    <property type="entry name" value="UPF0716 PROTEIN FXSA"/>
    <property type="match status" value="1"/>
</dbReference>
<dbReference type="Pfam" id="PF04186">
    <property type="entry name" value="FxsA"/>
    <property type="match status" value="1"/>
</dbReference>
<reference evidence="3 4" key="1">
    <citation type="journal article" date="2012" name="J. Bacteriol.">
        <title>Genome Sequence of Gallaecimonas xiamenensis Type Strain 3-C-1.</title>
        <authorList>
            <person name="Lai Q."/>
            <person name="Wang L."/>
            <person name="Wang W."/>
            <person name="Shao Z."/>
        </authorList>
    </citation>
    <scope>NUCLEOTIDE SEQUENCE [LARGE SCALE GENOMIC DNA]</scope>
    <source>
        <strain evidence="3 4">3-C-1</strain>
    </source>
</reference>
<feature type="transmembrane region" description="Helical" evidence="2">
    <location>
        <begin position="6"/>
        <end position="26"/>
    </location>
</feature>
<dbReference type="OrthoDB" id="9792788at2"/>
<name>K2J484_9GAMM</name>
<keyword evidence="4" id="KW-1185">Reference proteome</keyword>
<keyword evidence="2" id="KW-1133">Transmembrane helix</keyword>
<accession>K2J484</accession>
<organism evidence="3 4">
    <name type="scientific">Gallaecimonas xiamenensis 3-C-1</name>
    <dbReference type="NCBI Taxonomy" id="745411"/>
    <lineage>
        <taxon>Bacteria</taxon>
        <taxon>Pseudomonadati</taxon>
        <taxon>Pseudomonadota</taxon>
        <taxon>Gammaproteobacteria</taxon>
        <taxon>Enterobacterales</taxon>
        <taxon>Gallaecimonadaceae</taxon>
        <taxon>Gallaecimonas</taxon>
    </lineage>
</organism>
<dbReference type="GO" id="GO:0016020">
    <property type="term" value="C:membrane"/>
    <property type="evidence" value="ECO:0007669"/>
    <property type="project" value="InterPro"/>
</dbReference>
<dbReference type="RefSeq" id="WP_008485717.1">
    <property type="nucleotide sequence ID" value="NZ_AMRI01000022.1"/>
</dbReference>
<dbReference type="PANTHER" id="PTHR35335">
    <property type="entry name" value="UPF0716 PROTEIN FXSA"/>
    <property type="match status" value="1"/>
</dbReference>
<protein>
    <submittedName>
        <fullName evidence="3">FxsA cytoplasmic membrane protein</fullName>
    </submittedName>
</protein>
<dbReference type="EMBL" id="AMRI01000022">
    <property type="protein sequence ID" value="EKE69888.1"/>
    <property type="molecule type" value="Genomic_DNA"/>
</dbReference>
<dbReference type="eggNOG" id="COG3030">
    <property type="taxonomic scope" value="Bacteria"/>
</dbReference>
<proteinExistence type="predicted"/>
<dbReference type="AlphaFoldDB" id="K2J484"/>
<feature type="transmembrane region" description="Helical" evidence="2">
    <location>
        <begin position="33"/>
        <end position="56"/>
    </location>
</feature>
<feature type="region of interest" description="Disordered" evidence="1">
    <location>
        <begin position="124"/>
        <end position="147"/>
    </location>
</feature>